<dbReference type="AlphaFoldDB" id="A0A9P8I1X0"/>
<name>A0A9P8I1X0_9PEZI</name>
<proteinExistence type="predicted"/>
<feature type="compositionally biased region" description="Low complexity" evidence="1">
    <location>
        <begin position="46"/>
        <end position="68"/>
    </location>
</feature>
<evidence type="ECO:0000313" key="3">
    <source>
        <dbReference type="Proteomes" id="UP000750711"/>
    </source>
</evidence>
<keyword evidence="3" id="KW-1185">Reference proteome</keyword>
<accession>A0A9P8I1X0</accession>
<evidence type="ECO:0000256" key="1">
    <source>
        <dbReference type="SAM" id="MobiDB-lite"/>
    </source>
</evidence>
<dbReference type="Proteomes" id="UP000750711">
    <property type="component" value="Unassembled WGS sequence"/>
</dbReference>
<gene>
    <name evidence="2" type="ORF">GP486_008689</name>
</gene>
<organism evidence="2 3">
    <name type="scientific">Trichoglossum hirsutum</name>
    <dbReference type="NCBI Taxonomy" id="265104"/>
    <lineage>
        <taxon>Eukaryota</taxon>
        <taxon>Fungi</taxon>
        <taxon>Dikarya</taxon>
        <taxon>Ascomycota</taxon>
        <taxon>Pezizomycotina</taxon>
        <taxon>Geoglossomycetes</taxon>
        <taxon>Geoglossales</taxon>
        <taxon>Geoglossaceae</taxon>
        <taxon>Trichoglossum</taxon>
    </lineage>
</organism>
<evidence type="ECO:0000313" key="2">
    <source>
        <dbReference type="EMBL" id="KAH0541815.1"/>
    </source>
</evidence>
<dbReference type="EMBL" id="JAGHQM010003740">
    <property type="protein sequence ID" value="KAH0541815.1"/>
    <property type="molecule type" value="Genomic_DNA"/>
</dbReference>
<feature type="region of interest" description="Disordered" evidence="1">
    <location>
        <begin position="39"/>
        <end position="68"/>
    </location>
</feature>
<protein>
    <submittedName>
        <fullName evidence="2">Uncharacterized protein</fullName>
    </submittedName>
</protein>
<reference evidence="2" key="1">
    <citation type="submission" date="2021-03" db="EMBL/GenBank/DDBJ databases">
        <title>Comparative genomics and phylogenomic investigation of the class Geoglossomycetes provide insights into ecological specialization and systematics.</title>
        <authorList>
            <person name="Melie T."/>
            <person name="Pirro S."/>
            <person name="Miller A.N."/>
            <person name="Quandt A."/>
        </authorList>
    </citation>
    <scope>NUCLEOTIDE SEQUENCE</scope>
    <source>
        <strain evidence="2">CAQ_001_2017</strain>
    </source>
</reference>
<sequence>MQRRNVRIFELVCRYIVDFMLFASKAALRDKHPDIFPEGHSSDESACASTMTTTATTTTTTTPPADKPTTAATILPELDIEITVTDANGKEKICVKGRADWGYGCGSGRRRASTFFIAVKAATRERFSRAESELLAYLAIVREQRRRAGKADCAVQGFFTDGNQYRFMSIGDDGVVMESDVYFIVRPDHTKTIFNFVATILESAVRNL</sequence>
<comment type="caution">
    <text evidence="2">The sequence shown here is derived from an EMBL/GenBank/DDBJ whole genome shotgun (WGS) entry which is preliminary data.</text>
</comment>